<sequence>MKNDFDAQMKKELTSYTEISSEEKEKIWSNIEKQLPEKTRSLRTQKPTKKKKRLLLLTTMAAAALLIIASQSKIGHALMDQVKVMFEPKKEIVQSIEGMEEEGTVNLHEGSEAEYIIYIDEERYIFTKSEGMDKIVAKNHPESYPSVGMDIIQFTDKEPNAVLEELRAEWTDGDLDITPISPIDYPFDALSFRVKKGNESDSEIIKYIAISNGKKGSFVFKQYYFLEAEEGHGARMSHMLNSFKIIEKE</sequence>
<evidence type="ECO:0000313" key="3">
    <source>
        <dbReference type="Proteomes" id="UP001601058"/>
    </source>
</evidence>
<protein>
    <recommendedName>
        <fullName evidence="4">DUF4367 domain-containing protein</fullName>
    </recommendedName>
</protein>
<keyword evidence="1" id="KW-0812">Transmembrane</keyword>
<proteinExistence type="predicted"/>
<feature type="transmembrane region" description="Helical" evidence="1">
    <location>
        <begin position="54"/>
        <end position="72"/>
    </location>
</feature>
<comment type="caution">
    <text evidence="2">The sequence shown here is derived from an EMBL/GenBank/DDBJ whole genome shotgun (WGS) entry which is preliminary data.</text>
</comment>
<evidence type="ECO:0000256" key="1">
    <source>
        <dbReference type="SAM" id="Phobius"/>
    </source>
</evidence>
<keyword evidence="3" id="KW-1185">Reference proteome</keyword>
<organism evidence="2 3">
    <name type="scientific">Cytobacillus mangrovibacter</name>
    <dbReference type="NCBI Taxonomy" id="3299024"/>
    <lineage>
        <taxon>Bacteria</taxon>
        <taxon>Bacillati</taxon>
        <taxon>Bacillota</taxon>
        <taxon>Bacilli</taxon>
        <taxon>Bacillales</taxon>
        <taxon>Bacillaceae</taxon>
        <taxon>Cytobacillus</taxon>
    </lineage>
</organism>
<gene>
    <name evidence="2" type="ORF">ACFYKT_14270</name>
</gene>
<dbReference type="Proteomes" id="UP001601058">
    <property type="component" value="Unassembled WGS sequence"/>
</dbReference>
<accession>A0ABW6K2J4</accession>
<keyword evidence="1" id="KW-1133">Transmembrane helix</keyword>
<evidence type="ECO:0008006" key="4">
    <source>
        <dbReference type="Google" id="ProtNLM"/>
    </source>
</evidence>
<name>A0ABW6K2J4_9BACI</name>
<evidence type="ECO:0000313" key="2">
    <source>
        <dbReference type="EMBL" id="MFE8697505.1"/>
    </source>
</evidence>
<dbReference type="RefSeq" id="WP_389220816.1">
    <property type="nucleotide sequence ID" value="NZ_JBIACJ010000007.1"/>
</dbReference>
<reference evidence="2 3" key="1">
    <citation type="submission" date="2024-08" db="EMBL/GenBank/DDBJ databases">
        <title>Two novel Cytobacillus novel species.</title>
        <authorList>
            <person name="Liu G."/>
        </authorList>
    </citation>
    <scope>NUCLEOTIDE SEQUENCE [LARGE SCALE GENOMIC DNA]</scope>
    <source>
        <strain evidence="2 3">FJAT-53684</strain>
    </source>
</reference>
<keyword evidence="1" id="KW-0472">Membrane</keyword>
<dbReference type="EMBL" id="JBIACJ010000007">
    <property type="protein sequence ID" value="MFE8697505.1"/>
    <property type="molecule type" value="Genomic_DNA"/>
</dbReference>